<dbReference type="Proteomes" id="UP000219636">
    <property type="component" value="Unassembled WGS sequence"/>
</dbReference>
<protein>
    <recommendedName>
        <fullName evidence="3">PD-(D/E)XK nuclease superfamily protein</fullName>
    </recommendedName>
</protein>
<sequence length="242" mass="29053">MKHLKANTNAIHQFRNTLIIDKYDPQIVQWGTRKFQQDYSESIEDALIWNVFRSLRQIHPELWVKQLFAKGFQKDFPYSLDDIEIYLWKRVPPPRDISQPQSYYELDIVIETKQFVWFLLAKYKSDVRVNTQQNNQIIRNVDVGLEYTKQRDFYFSLLFLDPFHTPYGQILINQYRQSEKAILQDLPHRTTEISRLGGISIITWKDVHQLLKDIYLYNKCPFERFISSQASDWLIAKILEDD</sequence>
<evidence type="ECO:0000313" key="2">
    <source>
        <dbReference type="Proteomes" id="UP000219636"/>
    </source>
</evidence>
<evidence type="ECO:0008006" key="3">
    <source>
        <dbReference type="Google" id="ProtNLM"/>
    </source>
</evidence>
<keyword evidence="2" id="KW-1185">Reference proteome</keyword>
<dbReference type="OrthoDB" id="2878028at2"/>
<proteinExistence type="predicted"/>
<accession>A0A285SDQ0</accession>
<name>A0A285SDQ0_9BACL</name>
<dbReference type="RefSeq" id="WP_097073111.1">
    <property type="nucleotide sequence ID" value="NZ_OBMQ01000004.1"/>
</dbReference>
<dbReference type="AlphaFoldDB" id="A0A285SDQ0"/>
<evidence type="ECO:0000313" key="1">
    <source>
        <dbReference type="EMBL" id="SOC05999.1"/>
    </source>
</evidence>
<dbReference type="EMBL" id="OBMQ01000004">
    <property type="protein sequence ID" value="SOC05999.1"/>
    <property type="molecule type" value="Genomic_DNA"/>
</dbReference>
<organism evidence="1 2">
    <name type="scientific">Ureibacillus xyleni</name>
    <dbReference type="NCBI Taxonomy" id="614648"/>
    <lineage>
        <taxon>Bacteria</taxon>
        <taxon>Bacillati</taxon>
        <taxon>Bacillota</taxon>
        <taxon>Bacilli</taxon>
        <taxon>Bacillales</taxon>
        <taxon>Caryophanaceae</taxon>
        <taxon>Ureibacillus</taxon>
    </lineage>
</organism>
<gene>
    <name evidence="1" type="ORF">SAMN05880501_104155</name>
</gene>
<reference evidence="2" key="1">
    <citation type="submission" date="2017-08" db="EMBL/GenBank/DDBJ databases">
        <authorList>
            <person name="Varghese N."/>
            <person name="Submissions S."/>
        </authorList>
    </citation>
    <scope>NUCLEOTIDE SEQUENCE [LARGE SCALE GENOMIC DNA]</scope>
    <source>
        <strain evidence="2">JC22</strain>
    </source>
</reference>